<name>E2AP02_CAMFO</name>
<evidence type="ECO:0000256" key="1">
    <source>
        <dbReference type="SAM" id="MobiDB-lite"/>
    </source>
</evidence>
<proteinExistence type="predicted"/>
<organism evidence="3">
    <name type="scientific">Camponotus floridanus</name>
    <name type="common">Florida carpenter ant</name>
    <dbReference type="NCBI Taxonomy" id="104421"/>
    <lineage>
        <taxon>Eukaryota</taxon>
        <taxon>Metazoa</taxon>
        <taxon>Ecdysozoa</taxon>
        <taxon>Arthropoda</taxon>
        <taxon>Hexapoda</taxon>
        <taxon>Insecta</taxon>
        <taxon>Pterygota</taxon>
        <taxon>Neoptera</taxon>
        <taxon>Endopterygota</taxon>
        <taxon>Hymenoptera</taxon>
        <taxon>Apocrita</taxon>
        <taxon>Aculeata</taxon>
        <taxon>Formicoidea</taxon>
        <taxon>Formicidae</taxon>
        <taxon>Formicinae</taxon>
        <taxon>Camponotus</taxon>
    </lineage>
</organism>
<gene>
    <name evidence="2" type="ORF">EAG_03604</name>
</gene>
<dbReference type="Proteomes" id="UP000000311">
    <property type="component" value="Unassembled WGS sequence"/>
</dbReference>
<reference evidence="2 3" key="1">
    <citation type="journal article" date="2010" name="Science">
        <title>Genomic comparison of the ants Camponotus floridanus and Harpegnathos saltator.</title>
        <authorList>
            <person name="Bonasio R."/>
            <person name="Zhang G."/>
            <person name="Ye C."/>
            <person name="Mutti N.S."/>
            <person name="Fang X."/>
            <person name="Qin N."/>
            <person name="Donahue G."/>
            <person name="Yang P."/>
            <person name="Li Q."/>
            <person name="Li C."/>
            <person name="Zhang P."/>
            <person name="Huang Z."/>
            <person name="Berger S.L."/>
            <person name="Reinberg D."/>
            <person name="Wang J."/>
            <person name="Liebig J."/>
        </authorList>
    </citation>
    <scope>NUCLEOTIDE SEQUENCE [LARGE SCALE GENOMIC DNA]</scope>
    <source>
        <strain evidence="3">C129</strain>
    </source>
</reference>
<dbReference type="InParanoid" id="E2AP02"/>
<protein>
    <submittedName>
        <fullName evidence="2">Uncharacterized protein</fullName>
    </submittedName>
</protein>
<feature type="region of interest" description="Disordered" evidence="1">
    <location>
        <begin position="1"/>
        <end position="34"/>
    </location>
</feature>
<evidence type="ECO:0000313" key="2">
    <source>
        <dbReference type="EMBL" id="EFN64834.1"/>
    </source>
</evidence>
<sequence length="127" mass="14142">MPGVDDDEAKEGSRRKRSGISQHRSTAYGFPRWTENDNQMGWGMKSSAEHPQLSRWFGNNHIIFCTSSPVYPHNFATSDSPPTGRTNVMWYKGSGKIKDIVGLARGVEPASRCSRQFHRGSSDAALL</sequence>
<evidence type="ECO:0000313" key="3">
    <source>
        <dbReference type="Proteomes" id="UP000000311"/>
    </source>
</evidence>
<accession>E2AP02</accession>
<keyword evidence="3" id="KW-1185">Reference proteome</keyword>
<dbReference type="AlphaFoldDB" id="E2AP02"/>
<dbReference type="EMBL" id="GL441439">
    <property type="protein sequence ID" value="EFN64834.1"/>
    <property type="molecule type" value="Genomic_DNA"/>
</dbReference>